<protein>
    <submittedName>
        <fullName evidence="2">Uncharacterized protein</fullName>
    </submittedName>
</protein>
<comment type="caution">
    <text evidence="2">The sequence shown here is derived from an EMBL/GenBank/DDBJ whole genome shotgun (WGS) entry which is preliminary data.</text>
</comment>
<proteinExistence type="predicted"/>
<accession>A0A6G0HJD4</accession>
<evidence type="ECO:0000313" key="2">
    <source>
        <dbReference type="EMBL" id="KAE8279141.1"/>
    </source>
</evidence>
<evidence type="ECO:0000313" key="3">
    <source>
        <dbReference type="Proteomes" id="UP000424527"/>
    </source>
</evidence>
<dbReference type="EMBL" id="REGW02000023">
    <property type="protein sequence ID" value="KAE8279141.1"/>
    <property type="molecule type" value="Genomic_DNA"/>
</dbReference>
<keyword evidence="3" id="KW-1185">Reference proteome</keyword>
<reference evidence="2 3" key="1">
    <citation type="submission" date="2019-07" db="EMBL/GenBank/DDBJ databases">
        <title>Chromosome genome assembly for large yellow croaker.</title>
        <authorList>
            <person name="Xiao S."/>
        </authorList>
    </citation>
    <scope>NUCLEOTIDE SEQUENCE [LARGE SCALE GENOMIC DNA]</scope>
    <source>
        <strain evidence="2">JMULYC20181020</strain>
        <tissue evidence="2">Muscle</tissue>
    </source>
</reference>
<feature type="transmembrane region" description="Helical" evidence="1">
    <location>
        <begin position="60"/>
        <end position="80"/>
    </location>
</feature>
<dbReference type="AlphaFoldDB" id="A0A6G0HJD4"/>
<organism evidence="2 3">
    <name type="scientific">Larimichthys crocea</name>
    <name type="common">Large yellow croaker</name>
    <name type="synonym">Pseudosciaena crocea</name>
    <dbReference type="NCBI Taxonomy" id="215358"/>
    <lineage>
        <taxon>Eukaryota</taxon>
        <taxon>Metazoa</taxon>
        <taxon>Chordata</taxon>
        <taxon>Craniata</taxon>
        <taxon>Vertebrata</taxon>
        <taxon>Euteleostomi</taxon>
        <taxon>Actinopterygii</taxon>
        <taxon>Neopterygii</taxon>
        <taxon>Teleostei</taxon>
        <taxon>Neoteleostei</taxon>
        <taxon>Acanthomorphata</taxon>
        <taxon>Eupercaria</taxon>
        <taxon>Sciaenidae</taxon>
        <taxon>Larimichthys</taxon>
    </lineage>
</organism>
<sequence length="189" mass="20837">MDLINWSLNAIDTIFSTRSPGSGEPVCPAGTFAAGYSMDAWEKWRVVCLAALSVEDVEDIFLFGLLMTSVLLIGAGMALIHRGMRKMLIAVQSPITLPAMIEALSRAVGNLNEAVHRNADNIGVLDRNNVDNITALKREVEDITETMNRNMDTITGSMENIKNNQDMGYIMEKLTVLQRQMDRFGDQAG</sequence>
<name>A0A6G0HJD4_LARCR</name>
<gene>
    <name evidence="2" type="ORF">D5F01_LYC22727</name>
</gene>
<keyword evidence="1" id="KW-0812">Transmembrane</keyword>
<evidence type="ECO:0000256" key="1">
    <source>
        <dbReference type="SAM" id="Phobius"/>
    </source>
</evidence>
<dbReference type="Proteomes" id="UP000424527">
    <property type="component" value="Unassembled WGS sequence"/>
</dbReference>
<keyword evidence="1" id="KW-1133">Transmembrane helix</keyword>
<keyword evidence="1" id="KW-0472">Membrane</keyword>